<dbReference type="RefSeq" id="WP_110129604.1">
    <property type="nucleotide sequence ID" value="NZ_QHJQ01000001.1"/>
</dbReference>
<gene>
    <name evidence="19" type="ORF">DDZ13_01240</name>
</gene>
<keyword evidence="3" id="KW-0813">Transport</keyword>
<dbReference type="Gene3D" id="3.10.560.10">
    <property type="entry name" value="Outer membrane lipoprotein wza domain like"/>
    <property type="match status" value="2"/>
</dbReference>
<evidence type="ECO:0000256" key="4">
    <source>
        <dbReference type="ARBA" id="ARBA00022452"/>
    </source>
</evidence>
<feature type="domain" description="Soluble ligand binding" evidence="17">
    <location>
        <begin position="218"/>
        <end position="269"/>
    </location>
</feature>
<dbReference type="InParanoid" id="A0A317ZIT9"/>
<dbReference type="InterPro" id="IPR003715">
    <property type="entry name" value="Poly_export_N"/>
</dbReference>
<keyword evidence="4" id="KW-1134">Transmembrane beta strand</keyword>
<sequence>MFVYLRKVCVPVLLALGMCTALMADNGTQTVPADTDPDYMSLLDDDWELKSGDRVVYEVLEEREDEPMLLVVNGNGDLRVPLIGRVEAQGKTSKQLAFEIKKELEKEFFHRATVVISQREEDRNRGRISVIGEVRRQGEQIIPVDSPLTLSQAIMQSGGFSAEADRSKVSVVGQGEQQARLEIDLGAMLESGDLSQDPILKPGDSVIVPRTDQSKNQVYVLGAVNAPGLYSIRGSNFTLSQVILMAKGFTRFARKNKVRLVSKDESGEKVEREIDVGKILEGGDRAKDPVIKPGDMVIVDEKMISFTG</sequence>
<evidence type="ECO:0000256" key="10">
    <source>
        <dbReference type="ARBA" id="ARBA00023114"/>
    </source>
</evidence>
<evidence type="ECO:0000256" key="1">
    <source>
        <dbReference type="ARBA" id="ARBA00004571"/>
    </source>
</evidence>
<keyword evidence="9" id="KW-0406">Ion transport</keyword>
<evidence type="ECO:0000259" key="17">
    <source>
        <dbReference type="Pfam" id="PF10531"/>
    </source>
</evidence>
<dbReference type="PANTHER" id="PTHR33619:SF3">
    <property type="entry name" value="POLYSACCHARIDE EXPORT PROTEIN GFCE-RELATED"/>
    <property type="match status" value="1"/>
</dbReference>
<evidence type="ECO:0000256" key="8">
    <source>
        <dbReference type="ARBA" id="ARBA00023047"/>
    </source>
</evidence>
<dbReference type="Pfam" id="PF02563">
    <property type="entry name" value="Poly_export"/>
    <property type="match status" value="1"/>
</dbReference>
<dbReference type="InterPro" id="IPR019554">
    <property type="entry name" value="Soluble_ligand-bd"/>
</dbReference>
<comment type="similarity">
    <text evidence="2">Belongs to the BexD/CtrA/VexA family.</text>
</comment>
<evidence type="ECO:0000313" key="20">
    <source>
        <dbReference type="Proteomes" id="UP000247099"/>
    </source>
</evidence>
<keyword evidence="5" id="KW-0762">Sugar transport</keyword>
<evidence type="ECO:0000256" key="6">
    <source>
        <dbReference type="ARBA" id="ARBA00022692"/>
    </source>
</evidence>
<evidence type="ECO:0000256" key="7">
    <source>
        <dbReference type="ARBA" id="ARBA00022729"/>
    </source>
</evidence>
<dbReference type="OrthoDB" id="187213at2"/>
<keyword evidence="13" id="KW-0998">Cell outer membrane</keyword>
<dbReference type="AlphaFoldDB" id="A0A317ZIT9"/>
<dbReference type="GO" id="GO:0015288">
    <property type="term" value="F:porin activity"/>
    <property type="evidence" value="ECO:0007669"/>
    <property type="project" value="UniProtKB-KW"/>
</dbReference>
<evidence type="ECO:0000313" key="19">
    <source>
        <dbReference type="EMBL" id="PXA05525.1"/>
    </source>
</evidence>
<evidence type="ECO:0000256" key="13">
    <source>
        <dbReference type="ARBA" id="ARBA00023237"/>
    </source>
</evidence>
<feature type="domain" description="SLBB" evidence="18">
    <location>
        <begin position="127"/>
        <end position="208"/>
    </location>
</feature>
<name>A0A317ZIT9_9BACT</name>
<evidence type="ECO:0000256" key="11">
    <source>
        <dbReference type="ARBA" id="ARBA00023136"/>
    </source>
</evidence>
<dbReference type="GO" id="GO:0046930">
    <property type="term" value="C:pore complex"/>
    <property type="evidence" value="ECO:0007669"/>
    <property type="project" value="UniProtKB-KW"/>
</dbReference>
<dbReference type="GO" id="GO:0015159">
    <property type="term" value="F:polysaccharide transmembrane transporter activity"/>
    <property type="evidence" value="ECO:0007669"/>
    <property type="project" value="InterPro"/>
</dbReference>
<evidence type="ECO:0000259" key="16">
    <source>
        <dbReference type="Pfam" id="PF02563"/>
    </source>
</evidence>
<evidence type="ECO:0000256" key="14">
    <source>
        <dbReference type="ARBA" id="ARBA00023288"/>
    </source>
</evidence>
<comment type="caution">
    <text evidence="19">The sequence shown here is derived from an EMBL/GenBank/DDBJ whole genome shotgun (WGS) entry which is preliminary data.</text>
</comment>
<dbReference type="PANTHER" id="PTHR33619">
    <property type="entry name" value="POLYSACCHARIDE EXPORT PROTEIN GFCE-RELATED"/>
    <property type="match status" value="1"/>
</dbReference>
<dbReference type="EMBL" id="QHJQ01000001">
    <property type="protein sequence ID" value="PXA05525.1"/>
    <property type="molecule type" value="Genomic_DNA"/>
</dbReference>
<evidence type="ECO:0000256" key="2">
    <source>
        <dbReference type="ARBA" id="ARBA00009450"/>
    </source>
</evidence>
<keyword evidence="11" id="KW-0472">Membrane</keyword>
<keyword evidence="12" id="KW-0564">Palmitate</keyword>
<keyword evidence="10" id="KW-0626">Porin</keyword>
<accession>A0A317ZIT9</accession>
<keyword evidence="14" id="KW-0449">Lipoprotein</keyword>
<evidence type="ECO:0000256" key="5">
    <source>
        <dbReference type="ARBA" id="ARBA00022597"/>
    </source>
</evidence>
<dbReference type="Gene3D" id="3.30.1950.10">
    <property type="entry name" value="wza like domain"/>
    <property type="match status" value="1"/>
</dbReference>
<proteinExistence type="inferred from homology"/>
<evidence type="ECO:0000256" key="9">
    <source>
        <dbReference type="ARBA" id="ARBA00023065"/>
    </source>
</evidence>
<evidence type="ECO:0000256" key="12">
    <source>
        <dbReference type="ARBA" id="ARBA00023139"/>
    </source>
</evidence>
<keyword evidence="7 15" id="KW-0732">Signal</keyword>
<feature type="domain" description="Polysaccharide export protein N-terminal" evidence="16">
    <location>
        <begin position="46"/>
        <end position="116"/>
    </location>
</feature>
<dbReference type="InterPro" id="IPR049712">
    <property type="entry name" value="Poly_export"/>
</dbReference>
<keyword evidence="20" id="KW-1185">Reference proteome</keyword>
<organism evidence="19 20">
    <name type="scientific">Coraliomargarita sinensis</name>
    <dbReference type="NCBI Taxonomy" id="2174842"/>
    <lineage>
        <taxon>Bacteria</taxon>
        <taxon>Pseudomonadati</taxon>
        <taxon>Verrucomicrobiota</taxon>
        <taxon>Opitutia</taxon>
        <taxon>Puniceicoccales</taxon>
        <taxon>Coraliomargaritaceae</taxon>
        <taxon>Coraliomargarita</taxon>
    </lineage>
</organism>
<evidence type="ECO:0000259" key="18">
    <source>
        <dbReference type="Pfam" id="PF22461"/>
    </source>
</evidence>
<feature type="signal peptide" evidence="15">
    <location>
        <begin position="1"/>
        <end position="24"/>
    </location>
</feature>
<protein>
    <recommendedName>
        <fullName evidence="21">Soluble ligand binding domain-containing protein</fullName>
    </recommendedName>
</protein>
<keyword evidence="8" id="KW-0625">Polysaccharide transport</keyword>
<dbReference type="InterPro" id="IPR054765">
    <property type="entry name" value="SLBB_dom"/>
</dbReference>
<evidence type="ECO:0008006" key="21">
    <source>
        <dbReference type="Google" id="ProtNLM"/>
    </source>
</evidence>
<feature type="chain" id="PRO_5016296811" description="Soluble ligand binding domain-containing protein" evidence="15">
    <location>
        <begin position="25"/>
        <end position="308"/>
    </location>
</feature>
<dbReference type="Pfam" id="PF10531">
    <property type="entry name" value="SLBB"/>
    <property type="match status" value="1"/>
</dbReference>
<dbReference type="GO" id="GO:0006811">
    <property type="term" value="P:monoatomic ion transport"/>
    <property type="evidence" value="ECO:0007669"/>
    <property type="project" value="UniProtKB-KW"/>
</dbReference>
<dbReference type="GO" id="GO:0009279">
    <property type="term" value="C:cell outer membrane"/>
    <property type="evidence" value="ECO:0007669"/>
    <property type="project" value="UniProtKB-SubCell"/>
</dbReference>
<dbReference type="Proteomes" id="UP000247099">
    <property type="component" value="Unassembled WGS sequence"/>
</dbReference>
<evidence type="ECO:0000256" key="3">
    <source>
        <dbReference type="ARBA" id="ARBA00022448"/>
    </source>
</evidence>
<evidence type="ECO:0000256" key="15">
    <source>
        <dbReference type="SAM" id="SignalP"/>
    </source>
</evidence>
<reference evidence="19 20" key="1">
    <citation type="submission" date="2018-05" db="EMBL/GenBank/DDBJ databases">
        <title>Coraliomargarita sinensis sp. nov., isolated from a marine solar saltern.</title>
        <authorList>
            <person name="Zhou L.Y."/>
        </authorList>
    </citation>
    <scope>NUCLEOTIDE SEQUENCE [LARGE SCALE GENOMIC DNA]</scope>
    <source>
        <strain evidence="19 20">WN38</strain>
    </source>
</reference>
<comment type="subcellular location">
    <subcellularLocation>
        <location evidence="1">Cell outer membrane</location>
        <topology evidence="1">Multi-pass membrane protein</topology>
    </subcellularLocation>
</comment>
<dbReference type="Pfam" id="PF22461">
    <property type="entry name" value="SLBB_2"/>
    <property type="match status" value="1"/>
</dbReference>
<keyword evidence="6" id="KW-0812">Transmembrane</keyword>